<dbReference type="Gene3D" id="3.30.1370.50">
    <property type="entry name" value="R3H-like domain"/>
    <property type="match status" value="1"/>
</dbReference>
<keyword evidence="6" id="KW-0269">Exonuclease</keyword>
<accession>A0A7M5V2D9</accession>
<dbReference type="Proteomes" id="UP000594262">
    <property type="component" value="Unplaced"/>
</dbReference>
<protein>
    <recommendedName>
        <fullName evidence="4">Poly(A)-specific ribonuclease PARN</fullName>
        <ecNumber evidence="3">3.1.13.4</ecNumber>
    </recommendedName>
    <alternativeName>
        <fullName evidence="7">Polyadenylate-specific ribonuclease</fullName>
    </alternativeName>
</protein>
<keyword evidence="5" id="KW-0540">Nuclease</keyword>
<evidence type="ECO:0000256" key="8">
    <source>
        <dbReference type="SAM" id="MobiDB-lite"/>
    </source>
</evidence>
<organism evidence="10 11">
    <name type="scientific">Clytia hemisphaerica</name>
    <dbReference type="NCBI Taxonomy" id="252671"/>
    <lineage>
        <taxon>Eukaryota</taxon>
        <taxon>Metazoa</taxon>
        <taxon>Cnidaria</taxon>
        <taxon>Hydrozoa</taxon>
        <taxon>Hydroidolina</taxon>
        <taxon>Leptothecata</taxon>
        <taxon>Obeliida</taxon>
        <taxon>Clytiidae</taxon>
        <taxon>Clytia</taxon>
    </lineage>
</organism>
<reference evidence="10" key="1">
    <citation type="submission" date="2021-01" db="UniProtKB">
        <authorList>
            <consortium name="EnsemblMetazoa"/>
        </authorList>
    </citation>
    <scope>IDENTIFICATION</scope>
</reference>
<dbReference type="PROSITE" id="PS51061">
    <property type="entry name" value="R3H"/>
    <property type="match status" value="1"/>
</dbReference>
<evidence type="ECO:0000256" key="2">
    <source>
        <dbReference type="ARBA" id="ARBA00008372"/>
    </source>
</evidence>
<dbReference type="InterPro" id="IPR036397">
    <property type="entry name" value="RNaseH_sf"/>
</dbReference>
<feature type="region of interest" description="Disordered" evidence="8">
    <location>
        <begin position="520"/>
        <end position="600"/>
    </location>
</feature>
<sequence length="600" mass="69148">MDVTKNNFKEAYCMLEKSLPNADFVSIDAEFSGLSTIKGPRYSYNTLEENYLKTKKGSEHFLILQYGICLFTWNEENNRYTAFPFTFNVYPRPYKRYFNDVMFMVQSSCLDFLSQNNFDFNKLFYEAISFVHPSTEKKVKDKYDNATKIINKKDSRASANEEKSAIQAVPKEESKVFIPKDKREFMGKIITMVEEFVVDCAKSSLDLPTCNPFERKLIYEILEERYPMGLFLQSEMNEKKEMYVRVVKITERGKSMKFQEDLLQESEFYNQTNAFNLVMKLLVQAQKPIIGHNMYLDMFYTCANFLASPPDCLSEYKLLLNGLFPVIYDTKVISSTNPLSGMLTKGTGLKNLTESIGVDLVPCELDFDEYVGDKINTEVSYHDAGFDALSTGKCFISLIKSLMLHFDKGDGRIQMDGNLLKPFQNRIFVMGINDINYVTVHKEDQMPSRRGIYLVTFPAEWKETDLHNLFSPICKIFANIVWVNDTSAYVSLQDKTKHEQVIEQYVKNKKHSNIFQIIPFPEQNNGTEDDTNETAAPETSSTKRKLISYQESDPEDGEISSDEEGDSKSPKDSNLTKKSEQDVKEPKAKKQAMFNVSEDW</sequence>
<dbReference type="GeneID" id="136808259"/>
<dbReference type="Pfam" id="PF08675">
    <property type="entry name" value="RNA_bind"/>
    <property type="match status" value="1"/>
</dbReference>
<keyword evidence="6" id="KW-0378">Hydrolase</keyword>
<evidence type="ECO:0000256" key="5">
    <source>
        <dbReference type="ARBA" id="ARBA00022722"/>
    </source>
</evidence>
<comment type="similarity">
    <text evidence="2">Belongs to the CAF1 family.</text>
</comment>
<evidence type="ECO:0000256" key="7">
    <source>
        <dbReference type="ARBA" id="ARBA00031923"/>
    </source>
</evidence>
<dbReference type="Gene3D" id="3.30.70.330">
    <property type="match status" value="1"/>
</dbReference>
<evidence type="ECO:0000313" key="11">
    <source>
        <dbReference type="Proteomes" id="UP000594262"/>
    </source>
</evidence>
<dbReference type="InterPro" id="IPR012677">
    <property type="entry name" value="Nucleotide-bd_a/b_plait_sf"/>
</dbReference>
<dbReference type="SUPFAM" id="SSF53098">
    <property type="entry name" value="Ribonuclease H-like"/>
    <property type="match status" value="1"/>
</dbReference>
<dbReference type="SUPFAM" id="SSF54928">
    <property type="entry name" value="RNA-binding domain, RBD"/>
    <property type="match status" value="1"/>
</dbReference>
<dbReference type="GO" id="GO:0046872">
    <property type="term" value="F:metal ion binding"/>
    <property type="evidence" value="ECO:0007669"/>
    <property type="project" value="InterPro"/>
</dbReference>
<dbReference type="GO" id="GO:0005737">
    <property type="term" value="C:cytoplasm"/>
    <property type="evidence" value="ECO:0007669"/>
    <property type="project" value="InterPro"/>
</dbReference>
<evidence type="ECO:0000256" key="6">
    <source>
        <dbReference type="ARBA" id="ARBA00022839"/>
    </source>
</evidence>
<dbReference type="InterPro" id="IPR051181">
    <property type="entry name" value="CAF1_poly(A)_ribonucleases"/>
</dbReference>
<dbReference type="PANTHER" id="PTHR15092">
    <property type="entry name" value="POLY A -SPECIFIC RIBONUCLEASE/TARGET OF EGR1, MEMBER 1"/>
    <property type="match status" value="1"/>
</dbReference>
<evidence type="ECO:0000256" key="3">
    <source>
        <dbReference type="ARBA" id="ARBA00012161"/>
    </source>
</evidence>
<dbReference type="InterPro" id="IPR006941">
    <property type="entry name" value="RNase_CAF1"/>
</dbReference>
<dbReference type="EC" id="3.1.13.4" evidence="3"/>
<keyword evidence="11" id="KW-1185">Reference proteome</keyword>
<name>A0A7M5V2D9_9CNID</name>
<dbReference type="AlphaFoldDB" id="A0A7M5V2D9"/>
<dbReference type="InterPro" id="IPR014789">
    <property type="entry name" value="PolyA-riboNase_RNA-binding"/>
</dbReference>
<dbReference type="GO" id="GO:0000289">
    <property type="term" value="P:nuclear-transcribed mRNA poly(A) tail shortening"/>
    <property type="evidence" value="ECO:0007669"/>
    <property type="project" value="TreeGrafter"/>
</dbReference>
<feature type="compositionally biased region" description="Basic and acidic residues" evidence="8">
    <location>
        <begin position="566"/>
        <end position="588"/>
    </location>
</feature>
<dbReference type="Gene3D" id="3.30.420.10">
    <property type="entry name" value="Ribonuclease H-like superfamily/Ribonuclease H"/>
    <property type="match status" value="2"/>
</dbReference>
<dbReference type="InterPro" id="IPR001374">
    <property type="entry name" value="R3H_dom"/>
</dbReference>
<dbReference type="GO" id="GO:0005634">
    <property type="term" value="C:nucleus"/>
    <property type="evidence" value="ECO:0007669"/>
    <property type="project" value="InterPro"/>
</dbReference>
<feature type="compositionally biased region" description="Acidic residues" evidence="8">
    <location>
        <begin position="552"/>
        <end position="565"/>
    </location>
</feature>
<comment type="catalytic activity">
    <reaction evidence="1">
        <text>Exonucleolytic cleavage of poly(A) to 5'-AMP.</text>
        <dbReference type="EC" id="3.1.13.4"/>
    </reaction>
</comment>
<dbReference type="GO" id="GO:1990432">
    <property type="term" value="P:siRNA 3'-end processing"/>
    <property type="evidence" value="ECO:0007669"/>
    <property type="project" value="TreeGrafter"/>
</dbReference>
<feature type="domain" description="R3H" evidence="9">
    <location>
        <begin position="183"/>
        <end position="250"/>
    </location>
</feature>
<dbReference type="PANTHER" id="PTHR15092:SF44">
    <property type="entry name" value="POLY(A)-SPECIFIC RIBONUCLEASE PARN"/>
    <property type="match status" value="1"/>
</dbReference>
<dbReference type="GO" id="GO:0003723">
    <property type="term" value="F:RNA binding"/>
    <property type="evidence" value="ECO:0007669"/>
    <property type="project" value="InterPro"/>
</dbReference>
<dbReference type="OrthoDB" id="1432093at2759"/>
<evidence type="ECO:0000259" key="9">
    <source>
        <dbReference type="PROSITE" id="PS51061"/>
    </source>
</evidence>
<dbReference type="InterPro" id="IPR012337">
    <property type="entry name" value="RNaseH-like_sf"/>
</dbReference>
<dbReference type="SUPFAM" id="SSF82708">
    <property type="entry name" value="R3H domain"/>
    <property type="match status" value="1"/>
</dbReference>
<evidence type="ECO:0000256" key="1">
    <source>
        <dbReference type="ARBA" id="ARBA00001663"/>
    </source>
</evidence>
<dbReference type="RefSeq" id="XP_066920901.1">
    <property type="nucleotide sequence ID" value="XM_067064800.1"/>
</dbReference>
<dbReference type="GO" id="GO:1990431">
    <property type="term" value="P:priRNA 3'-end processing"/>
    <property type="evidence" value="ECO:0007669"/>
    <property type="project" value="TreeGrafter"/>
</dbReference>
<dbReference type="InterPro" id="IPR036867">
    <property type="entry name" value="R3H_dom_sf"/>
</dbReference>
<dbReference type="Pfam" id="PF04857">
    <property type="entry name" value="CAF1"/>
    <property type="match status" value="1"/>
</dbReference>
<evidence type="ECO:0000313" key="10">
    <source>
        <dbReference type="EnsemblMetazoa" id="CLYHEMP006379.1"/>
    </source>
</evidence>
<dbReference type="InterPro" id="IPR035979">
    <property type="entry name" value="RBD_domain_sf"/>
</dbReference>
<proteinExistence type="inferred from homology"/>
<dbReference type="EnsemblMetazoa" id="CLYHEMT006379.1">
    <property type="protein sequence ID" value="CLYHEMP006379.1"/>
    <property type="gene ID" value="CLYHEMG006379"/>
</dbReference>
<dbReference type="GO" id="GO:0004535">
    <property type="term" value="F:poly(A)-specific ribonuclease activity"/>
    <property type="evidence" value="ECO:0007669"/>
    <property type="project" value="UniProtKB-EC"/>
</dbReference>
<evidence type="ECO:0000256" key="4">
    <source>
        <dbReference type="ARBA" id="ARBA00015918"/>
    </source>
</evidence>